<dbReference type="Proteomes" id="UP001610432">
    <property type="component" value="Unassembled WGS sequence"/>
</dbReference>
<feature type="transmembrane region" description="Helical" evidence="1">
    <location>
        <begin position="20"/>
        <end position="43"/>
    </location>
</feature>
<keyword evidence="1" id="KW-0812">Transmembrane</keyword>
<evidence type="ECO:0000313" key="3">
    <source>
        <dbReference type="EMBL" id="KAL2862285.1"/>
    </source>
</evidence>
<dbReference type="RefSeq" id="XP_070881264.1">
    <property type="nucleotide sequence ID" value="XM_071034782.1"/>
</dbReference>
<keyword evidence="4" id="KW-1185">Reference proteome</keyword>
<feature type="transmembrane region" description="Helical" evidence="1">
    <location>
        <begin position="50"/>
        <end position="71"/>
    </location>
</feature>
<dbReference type="PANTHER" id="PTHR37013:SF4">
    <property type="entry name" value="INTEGRAL MEMBRANE PROTEIN"/>
    <property type="match status" value="1"/>
</dbReference>
<evidence type="ECO:0000313" key="4">
    <source>
        <dbReference type="Proteomes" id="UP001610432"/>
    </source>
</evidence>
<comment type="caution">
    <text evidence="3">The sequence shown here is derived from an EMBL/GenBank/DDBJ whole genome shotgun (WGS) entry which is preliminary data.</text>
</comment>
<keyword evidence="1" id="KW-1133">Transmembrane helix</keyword>
<keyword evidence="1" id="KW-0472">Membrane</keyword>
<evidence type="ECO:0000256" key="1">
    <source>
        <dbReference type="SAM" id="Phobius"/>
    </source>
</evidence>
<accession>A0ABR4LCP6</accession>
<dbReference type="PANTHER" id="PTHR37013">
    <property type="entry name" value="INTEGRAL MEMBRANE PROTEIN (AFU_ORTHOLOGUE AFUA_1G05950)-RELATED"/>
    <property type="match status" value="1"/>
</dbReference>
<dbReference type="GeneID" id="98149854"/>
<proteinExistence type="predicted"/>
<dbReference type="Pfam" id="PF24802">
    <property type="entry name" value="DUF7703"/>
    <property type="match status" value="1"/>
</dbReference>
<protein>
    <recommendedName>
        <fullName evidence="2">DUF7703 domain-containing protein</fullName>
    </recommendedName>
</protein>
<gene>
    <name evidence="3" type="ORF">BJX67DRAFT_391450</name>
</gene>
<organism evidence="3 4">
    <name type="scientific">Aspergillus lucknowensis</name>
    <dbReference type="NCBI Taxonomy" id="176173"/>
    <lineage>
        <taxon>Eukaryota</taxon>
        <taxon>Fungi</taxon>
        <taxon>Dikarya</taxon>
        <taxon>Ascomycota</taxon>
        <taxon>Pezizomycotina</taxon>
        <taxon>Eurotiomycetes</taxon>
        <taxon>Eurotiomycetidae</taxon>
        <taxon>Eurotiales</taxon>
        <taxon>Aspergillaceae</taxon>
        <taxon>Aspergillus</taxon>
        <taxon>Aspergillus subgen. Nidulantes</taxon>
    </lineage>
</organism>
<feature type="transmembrane region" description="Helical" evidence="1">
    <location>
        <begin position="83"/>
        <end position="104"/>
    </location>
</feature>
<feature type="domain" description="DUF7703" evidence="2">
    <location>
        <begin position="19"/>
        <end position="259"/>
    </location>
</feature>
<dbReference type="InterPro" id="IPR056120">
    <property type="entry name" value="DUF7703"/>
</dbReference>
<feature type="transmembrane region" description="Helical" evidence="1">
    <location>
        <begin position="116"/>
        <end position="140"/>
    </location>
</feature>
<reference evidence="3 4" key="1">
    <citation type="submission" date="2024-07" db="EMBL/GenBank/DDBJ databases">
        <title>Section-level genome sequencing and comparative genomics of Aspergillus sections Usti and Cavernicolus.</title>
        <authorList>
            <consortium name="Lawrence Berkeley National Laboratory"/>
            <person name="Nybo J.L."/>
            <person name="Vesth T.C."/>
            <person name="Theobald S."/>
            <person name="Frisvad J.C."/>
            <person name="Larsen T.O."/>
            <person name="Kjaerboelling I."/>
            <person name="Rothschild-Mancinelli K."/>
            <person name="Lyhne E.K."/>
            <person name="Kogle M.E."/>
            <person name="Barry K."/>
            <person name="Clum A."/>
            <person name="Na H."/>
            <person name="Ledsgaard L."/>
            <person name="Lin J."/>
            <person name="Lipzen A."/>
            <person name="Kuo A."/>
            <person name="Riley R."/>
            <person name="Mondo S."/>
            <person name="Labutti K."/>
            <person name="Haridas S."/>
            <person name="Pangalinan J."/>
            <person name="Salamov A.A."/>
            <person name="Simmons B.A."/>
            <person name="Magnuson J.K."/>
            <person name="Chen J."/>
            <person name="Drula E."/>
            <person name="Henrissat B."/>
            <person name="Wiebenga A."/>
            <person name="Lubbers R.J."/>
            <person name="Gomes A.C."/>
            <person name="Macurrencykelacurrency M.R."/>
            <person name="Stajich J."/>
            <person name="Grigoriev I.V."/>
            <person name="Mortensen U.H."/>
            <person name="De Vries R.P."/>
            <person name="Baker S.E."/>
            <person name="Andersen M.R."/>
        </authorList>
    </citation>
    <scope>NUCLEOTIDE SEQUENCE [LARGE SCALE GENOMIC DNA]</scope>
    <source>
        <strain evidence="3 4">CBS 449.75</strain>
    </source>
</reference>
<evidence type="ECO:0000259" key="2">
    <source>
        <dbReference type="Pfam" id="PF24802"/>
    </source>
</evidence>
<sequence>MALNDVGGSVDSSIPRPFTYVVTAFLSVAFYNVLELTFLLFYTFKRRHGLYFWSVLVATWGIAIYSIGFVLKDFKFATDIPAFYVTLIIFGWCCMVSGQSLVLYSRLHLVVRRHAILRFVLTMIVVNAIILHIPTIILCYGANSVQHARFAGPYAIYERIQVTIFFVQEVIISGLYLYTMCRLLYFGGTLSEVHGEAGRRLILHLIYMNITVIILDVTIIVLQLTGRYVLQTAIKATIYSVKLKLEFNILNRLVDLTRHAGEGISSMDYGHSSGFWSGSGDTQVEEGRGHHGAHRRAWRESCPWHVFPVRVKHEVAGPVVDR</sequence>
<dbReference type="EMBL" id="JBFXLQ010000070">
    <property type="protein sequence ID" value="KAL2862285.1"/>
    <property type="molecule type" value="Genomic_DNA"/>
</dbReference>
<feature type="transmembrane region" description="Helical" evidence="1">
    <location>
        <begin position="160"/>
        <end position="180"/>
    </location>
</feature>
<name>A0ABR4LCP6_9EURO</name>
<feature type="transmembrane region" description="Helical" evidence="1">
    <location>
        <begin position="201"/>
        <end position="222"/>
    </location>
</feature>